<proteinExistence type="predicted"/>
<accession>A0A426Y9G4</accession>
<dbReference type="PANTHER" id="PTHR33670:SF1">
    <property type="entry name" value="OS09G0416300 PROTEIN"/>
    <property type="match status" value="1"/>
</dbReference>
<protein>
    <submittedName>
        <fullName evidence="2">Uncharacterized protein</fullName>
    </submittedName>
</protein>
<comment type="caution">
    <text evidence="2">The sequence shown here is derived from an EMBL/GenBank/DDBJ whole genome shotgun (WGS) entry which is preliminary data.</text>
</comment>
<dbReference type="GO" id="GO:0016071">
    <property type="term" value="P:mRNA metabolic process"/>
    <property type="evidence" value="ECO:0007669"/>
    <property type="project" value="UniProtKB-ARBA"/>
</dbReference>
<dbReference type="EMBL" id="AMZH03014001">
    <property type="protein sequence ID" value="RRT48365.1"/>
    <property type="molecule type" value="Genomic_DNA"/>
</dbReference>
<dbReference type="InterPro" id="IPR028322">
    <property type="entry name" value="PNRC-like_rgn"/>
</dbReference>
<dbReference type="AlphaFoldDB" id="A0A426Y9G4"/>
<dbReference type="PANTHER" id="PTHR33670">
    <property type="entry name" value="SPLICING FACTOR, PROLINE- AND GLUTAMINE-RICH-LIKE"/>
    <property type="match status" value="1"/>
</dbReference>
<evidence type="ECO:0000256" key="1">
    <source>
        <dbReference type="SAM" id="MobiDB-lite"/>
    </source>
</evidence>
<gene>
    <name evidence="2" type="ORF">B296_00023043</name>
</gene>
<dbReference type="Pfam" id="PF15365">
    <property type="entry name" value="PNRC"/>
    <property type="match status" value="1"/>
</dbReference>
<feature type="region of interest" description="Disordered" evidence="1">
    <location>
        <begin position="17"/>
        <end position="93"/>
    </location>
</feature>
<organism evidence="2 3">
    <name type="scientific">Ensete ventricosum</name>
    <name type="common">Abyssinian banana</name>
    <name type="synonym">Musa ensete</name>
    <dbReference type="NCBI Taxonomy" id="4639"/>
    <lineage>
        <taxon>Eukaryota</taxon>
        <taxon>Viridiplantae</taxon>
        <taxon>Streptophyta</taxon>
        <taxon>Embryophyta</taxon>
        <taxon>Tracheophyta</taxon>
        <taxon>Spermatophyta</taxon>
        <taxon>Magnoliopsida</taxon>
        <taxon>Liliopsida</taxon>
        <taxon>Zingiberales</taxon>
        <taxon>Musaceae</taxon>
        <taxon>Ensete</taxon>
    </lineage>
</organism>
<evidence type="ECO:0000313" key="2">
    <source>
        <dbReference type="EMBL" id="RRT48365.1"/>
    </source>
</evidence>
<reference evidence="2 3" key="1">
    <citation type="journal article" date="2014" name="Agronomy (Basel)">
        <title>A Draft Genome Sequence for Ensete ventricosum, the Drought-Tolerant Tree Against Hunger.</title>
        <authorList>
            <person name="Harrison J."/>
            <person name="Moore K.A."/>
            <person name="Paszkiewicz K."/>
            <person name="Jones T."/>
            <person name="Grant M."/>
            <person name="Ambacheew D."/>
            <person name="Muzemil S."/>
            <person name="Studholme D.J."/>
        </authorList>
    </citation>
    <scope>NUCLEOTIDE SEQUENCE [LARGE SCALE GENOMIC DNA]</scope>
</reference>
<evidence type="ECO:0000313" key="3">
    <source>
        <dbReference type="Proteomes" id="UP000287651"/>
    </source>
</evidence>
<dbReference type="Proteomes" id="UP000287651">
    <property type="component" value="Unassembled WGS sequence"/>
</dbReference>
<name>A0A426Y9G4_ENSVE</name>
<sequence>MGAAVLRSQDCLQGRLHLDAFGSRSPQPPSTKPHRKKPPVSSATTPMKPGRGCPPRSTPSPSLKAKPPRPVRQWPSPENEGATDGVTNGHRPRRVLVMEEVKILKRGEQLKPVASPPADALPDWADSIFCPTRRLGPGPDGLPRKLGFFDLKPVYAGPGFVASPSPSSLPLPSFCLKRSGVVRK</sequence>